<accession>A0A653E002</accession>
<name>A0A653E002_9PSED</name>
<evidence type="ECO:0000256" key="1">
    <source>
        <dbReference type="SAM" id="Phobius"/>
    </source>
</evidence>
<reference evidence="2" key="1">
    <citation type="submission" date="2019-02" db="EMBL/GenBank/DDBJ databases">
        <authorList>
            <consortium name="Genoscope - CEA"/>
            <person name="William W."/>
        </authorList>
    </citation>
    <scope>NUCLEOTIDE SEQUENCE [LARGE SCALE GENOMIC DNA]</scope>
    <source>
        <strain evidence="2">YSy11</strain>
    </source>
</reference>
<evidence type="ECO:0008006" key="3">
    <source>
        <dbReference type="Google" id="ProtNLM"/>
    </source>
</evidence>
<organism evidence="2">
    <name type="scientific">Pseudomonas marincola</name>
    <dbReference type="NCBI Taxonomy" id="437900"/>
    <lineage>
        <taxon>Bacteria</taxon>
        <taxon>Pseudomonadati</taxon>
        <taxon>Pseudomonadota</taxon>
        <taxon>Gammaproteobacteria</taxon>
        <taxon>Pseudomonadales</taxon>
        <taxon>Pseudomonadaceae</taxon>
        <taxon>Pseudomonas</taxon>
    </lineage>
</organism>
<keyword evidence="1" id="KW-0472">Membrane</keyword>
<dbReference type="EMBL" id="LR215729">
    <property type="protein sequence ID" value="VEV95966.1"/>
    <property type="molecule type" value="Genomic_DNA"/>
</dbReference>
<dbReference type="Pfam" id="PF07963">
    <property type="entry name" value="N_methyl"/>
    <property type="match status" value="1"/>
</dbReference>
<keyword evidence="1" id="KW-1133">Transmembrane helix</keyword>
<proteinExistence type="predicted"/>
<dbReference type="InterPro" id="IPR012902">
    <property type="entry name" value="N_methyl_site"/>
</dbReference>
<dbReference type="RefSeq" id="WP_150547690.1">
    <property type="nucleotide sequence ID" value="NZ_LR215729.2"/>
</dbReference>
<feature type="transmembrane region" description="Helical" evidence="1">
    <location>
        <begin position="12"/>
        <end position="34"/>
    </location>
</feature>
<evidence type="ECO:0000313" key="2">
    <source>
        <dbReference type="EMBL" id="VEV95966.1"/>
    </source>
</evidence>
<keyword evidence="1" id="KW-0812">Transmembrane</keyword>
<protein>
    <recommendedName>
        <fullName evidence="3">Type IV pilus assembly protein PilW</fullName>
    </recommendedName>
</protein>
<dbReference type="AlphaFoldDB" id="A0A653E002"/>
<gene>
    <name evidence="2" type="ORF">PMYSY11_0919</name>
</gene>
<sequence>MNTVNKQAGLSMVELLIALAISSFLILGVTQIYIDNKTSYLFQQGQAQNQENGRFSLMVLEQHLAKAGFRRRPDDSLEQAFAAGTFNTTTGAGTCTFRAGQVVTKVDDSTICLRFEPRDATEVDCAGTGVTTPADFATPYTTSSQEFVEKFSVNNNAELVCNDAVLADGVSQVLYTFGIGPASEREVSSYTKTPGTSTIRSVRYSLLLTTDQNNLSQGMTSKAYCDWQTLMGNTDPCTPPDNNLYQIASSGIMLRNLMP</sequence>